<dbReference type="EMBL" id="RXPE01000043">
    <property type="protein sequence ID" value="RTR22845.1"/>
    <property type="molecule type" value="Genomic_DNA"/>
</dbReference>
<feature type="compositionally biased region" description="Low complexity" evidence="1">
    <location>
        <begin position="32"/>
        <end position="42"/>
    </location>
</feature>
<name>A0A431VM70_9DEIO</name>
<evidence type="ECO:0000256" key="1">
    <source>
        <dbReference type="SAM" id="MobiDB-lite"/>
    </source>
</evidence>
<proteinExistence type="predicted"/>
<reference evidence="2 3" key="1">
    <citation type="submission" date="2018-12" db="EMBL/GenBank/DDBJ databases">
        <title>Deinococcus radiophilus ATCC 27603 genome sequencing and assembly.</title>
        <authorList>
            <person name="Maclea K.S."/>
            <person name="Maynard C.R."/>
        </authorList>
    </citation>
    <scope>NUCLEOTIDE SEQUENCE [LARGE SCALE GENOMIC DNA]</scope>
    <source>
        <strain evidence="2 3">ATCC 27603</strain>
    </source>
</reference>
<keyword evidence="3" id="KW-1185">Reference proteome</keyword>
<comment type="caution">
    <text evidence="2">The sequence shown here is derived from an EMBL/GenBank/DDBJ whole genome shotgun (WGS) entry which is preliminary data.</text>
</comment>
<protein>
    <submittedName>
        <fullName evidence="2">Uncharacterized protein</fullName>
    </submittedName>
</protein>
<evidence type="ECO:0000313" key="2">
    <source>
        <dbReference type="EMBL" id="RTR22845.1"/>
    </source>
</evidence>
<feature type="compositionally biased region" description="Polar residues" evidence="1">
    <location>
        <begin position="14"/>
        <end position="26"/>
    </location>
</feature>
<dbReference type="AlphaFoldDB" id="A0A431VM70"/>
<evidence type="ECO:0000313" key="3">
    <source>
        <dbReference type="Proteomes" id="UP000277766"/>
    </source>
</evidence>
<dbReference type="RefSeq" id="WP_126353361.1">
    <property type="nucleotide sequence ID" value="NZ_CP086380.1"/>
</dbReference>
<sequence>MQEKDRVGQDVEQGENSAAEPQNTQSREMEGEGMSSSYSGMGNLTEEEGEHMAEGAEQSEDGQP</sequence>
<accession>A0A431VM70</accession>
<organism evidence="2 3">
    <name type="scientific">Deinococcus radiophilus</name>
    <dbReference type="NCBI Taxonomy" id="32062"/>
    <lineage>
        <taxon>Bacteria</taxon>
        <taxon>Thermotogati</taxon>
        <taxon>Deinococcota</taxon>
        <taxon>Deinococci</taxon>
        <taxon>Deinococcales</taxon>
        <taxon>Deinococcaceae</taxon>
        <taxon>Deinococcus</taxon>
    </lineage>
</organism>
<gene>
    <name evidence="2" type="ORF">EJ104_12665</name>
</gene>
<dbReference type="Proteomes" id="UP000277766">
    <property type="component" value="Unassembled WGS sequence"/>
</dbReference>
<feature type="region of interest" description="Disordered" evidence="1">
    <location>
        <begin position="1"/>
        <end position="64"/>
    </location>
</feature>